<evidence type="ECO:0000256" key="3">
    <source>
        <dbReference type="ARBA" id="ARBA00022679"/>
    </source>
</evidence>
<evidence type="ECO:0000256" key="8">
    <source>
        <dbReference type="SAM" id="SignalP"/>
    </source>
</evidence>
<evidence type="ECO:0000313" key="10">
    <source>
        <dbReference type="EMBL" id="MDT0619402.1"/>
    </source>
</evidence>
<dbReference type="InterPro" id="IPR038063">
    <property type="entry name" value="Transpep_catalytic_dom"/>
</dbReference>
<keyword evidence="11" id="KW-1185">Reference proteome</keyword>
<feature type="chain" id="PRO_5046274671" evidence="8">
    <location>
        <begin position="25"/>
        <end position="163"/>
    </location>
</feature>
<keyword evidence="5 7" id="KW-0573">Peptidoglycan synthesis</keyword>
<protein>
    <submittedName>
        <fullName evidence="10">L,D-transpeptidase family protein</fullName>
    </submittedName>
</protein>
<comment type="caution">
    <text evidence="10">The sequence shown here is derived from an EMBL/GenBank/DDBJ whole genome shotgun (WGS) entry which is preliminary data.</text>
</comment>
<comment type="similarity">
    <text evidence="2">Belongs to the YkuD family.</text>
</comment>
<keyword evidence="8" id="KW-0732">Signal</keyword>
<dbReference type="RefSeq" id="WP_311659818.1">
    <property type="nucleotide sequence ID" value="NZ_JAVRHY010000014.1"/>
</dbReference>
<dbReference type="PANTHER" id="PTHR36699">
    <property type="entry name" value="LD-TRANSPEPTIDASE"/>
    <property type="match status" value="1"/>
</dbReference>
<dbReference type="InterPro" id="IPR005490">
    <property type="entry name" value="LD_TPept_cat_dom"/>
</dbReference>
<organism evidence="10 11">
    <name type="scientific">Spectribacter acetivorans</name>
    <dbReference type="NCBI Taxonomy" id="3075603"/>
    <lineage>
        <taxon>Bacteria</taxon>
        <taxon>Pseudomonadati</taxon>
        <taxon>Pseudomonadota</taxon>
        <taxon>Gammaproteobacteria</taxon>
        <taxon>Salinisphaerales</taxon>
        <taxon>Salinisphaeraceae</taxon>
        <taxon>Spectribacter</taxon>
    </lineage>
</organism>
<evidence type="ECO:0000256" key="5">
    <source>
        <dbReference type="ARBA" id="ARBA00022984"/>
    </source>
</evidence>
<evidence type="ECO:0000259" key="9">
    <source>
        <dbReference type="PROSITE" id="PS52029"/>
    </source>
</evidence>
<sequence length="163" mass="18364">MLRTLSVFRLLPALLVLIAGIASAADEPVDLVVVFKGERTLYLYRDGMPIHSYPVALGGEPEGHKRQEGDERTPEGAYLIDWRNPESLFYKSLHISYPDSGDMREALRHDRDPGGNIMIHGQPSYDDEPRSGDWTDGCIAVSNEAMDRIWSLVPDDTRIHIYP</sequence>
<dbReference type="CDD" id="cd16913">
    <property type="entry name" value="YkuD_like"/>
    <property type="match status" value="1"/>
</dbReference>
<keyword evidence="4 7" id="KW-0133">Cell shape</keyword>
<gene>
    <name evidence="10" type="ORF">RM531_13060</name>
</gene>
<evidence type="ECO:0000256" key="2">
    <source>
        <dbReference type="ARBA" id="ARBA00005992"/>
    </source>
</evidence>
<accession>A0ABU3BA97</accession>
<comment type="pathway">
    <text evidence="1 7">Cell wall biogenesis; peptidoglycan biosynthesis.</text>
</comment>
<evidence type="ECO:0000256" key="6">
    <source>
        <dbReference type="ARBA" id="ARBA00023316"/>
    </source>
</evidence>
<dbReference type="PANTHER" id="PTHR36699:SF1">
    <property type="entry name" value="L,D-TRANSPEPTIDASE YAFK-RELATED"/>
    <property type="match status" value="1"/>
</dbReference>
<evidence type="ECO:0000256" key="4">
    <source>
        <dbReference type="ARBA" id="ARBA00022960"/>
    </source>
</evidence>
<evidence type="ECO:0000256" key="1">
    <source>
        <dbReference type="ARBA" id="ARBA00004752"/>
    </source>
</evidence>
<evidence type="ECO:0000313" key="11">
    <source>
        <dbReference type="Proteomes" id="UP001259982"/>
    </source>
</evidence>
<evidence type="ECO:0000256" key="7">
    <source>
        <dbReference type="PROSITE-ProRule" id="PRU01373"/>
    </source>
</evidence>
<dbReference type="Gene3D" id="2.40.440.10">
    <property type="entry name" value="L,D-transpeptidase catalytic domain-like"/>
    <property type="match status" value="1"/>
</dbReference>
<feature type="active site" description="Proton donor/acceptor" evidence="7">
    <location>
        <position position="120"/>
    </location>
</feature>
<proteinExistence type="inferred from homology"/>
<dbReference type="Pfam" id="PF03734">
    <property type="entry name" value="YkuD"/>
    <property type="match status" value="1"/>
</dbReference>
<dbReference type="SUPFAM" id="SSF141523">
    <property type="entry name" value="L,D-transpeptidase catalytic domain-like"/>
    <property type="match status" value="1"/>
</dbReference>
<name>A0ABU3BA97_9GAMM</name>
<feature type="active site" description="Nucleophile" evidence="7">
    <location>
        <position position="138"/>
    </location>
</feature>
<feature type="signal peptide" evidence="8">
    <location>
        <begin position="1"/>
        <end position="24"/>
    </location>
</feature>
<dbReference type="PROSITE" id="PS52029">
    <property type="entry name" value="LD_TPASE"/>
    <property type="match status" value="1"/>
</dbReference>
<dbReference type="Proteomes" id="UP001259982">
    <property type="component" value="Unassembled WGS sequence"/>
</dbReference>
<dbReference type="EMBL" id="JAVRHY010000014">
    <property type="protein sequence ID" value="MDT0619402.1"/>
    <property type="molecule type" value="Genomic_DNA"/>
</dbReference>
<reference evidence="10 11" key="1">
    <citation type="submission" date="2023-09" db="EMBL/GenBank/DDBJ databases">
        <authorList>
            <person name="Rey-Velasco X."/>
        </authorList>
    </citation>
    <scope>NUCLEOTIDE SEQUENCE [LARGE SCALE GENOMIC DNA]</scope>
    <source>
        <strain evidence="10 11">P385</strain>
    </source>
</reference>
<keyword evidence="3" id="KW-0808">Transferase</keyword>
<feature type="domain" description="L,D-TPase catalytic" evidence="9">
    <location>
        <begin position="30"/>
        <end position="162"/>
    </location>
</feature>
<keyword evidence="6 7" id="KW-0961">Cell wall biogenesis/degradation</keyword>